<keyword evidence="6" id="KW-1185">Reference proteome</keyword>
<name>A0A840IDW2_9ACTN</name>
<evidence type="ECO:0000256" key="2">
    <source>
        <dbReference type="ARBA" id="ARBA00022679"/>
    </source>
</evidence>
<dbReference type="GO" id="GO:0016757">
    <property type="term" value="F:glycosyltransferase activity"/>
    <property type="evidence" value="ECO:0007669"/>
    <property type="project" value="UniProtKB-KW"/>
</dbReference>
<feature type="domain" description="Glycosyltransferase subfamily 4-like N-terminal" evidence="4">
    <location>
        <begin position="30"/>
        <end position="224"/>
    </location>
</feature>
<evidence type="ECO:0000259" key="3">
    <source>
        <dbReference type="Pfam" id="PF00534"/>
    </source>
</evidence>
<dbReference type="PANTHER" id="PTHR45947:SF3">
    <property type="entry name" value="SULFOQUINOVOSYL TRANSFERASE SQD2"/>
    <property type="match status" value="1"/>
</dbReference>
<protein>
    <submittedName>
        <fullName evidence="5">Glycosyltransferase involved in cell wall biosynthesis</fullName>
    </submittedName>
</protein>
<proteinExistence type="predicted"/>
<evidence type="ECO:0000256" key="1">
    <source>
        <dbReference type="ARBA" id="ARBA00022676"/>
    </source>
</evidence>
<dbReference type="CDD" id="cd03801">
    <property type="entry name" value="GT4_PimA-like"/>
    <property type="match status" value="1"/>
</dbReference>
<accession>A0A840IDW2</accession>
<dbReference type="SUPFAM" id="SSF53756">
    <property type="entry name" value="UDP-Glycosyltransferase/glycogen phosphorylase"/>
    <property type="match status" value="1"/>
</dbReference>
<dbReference type="GO" id="GO:1901137">
    <property type="term" value="P:carbohydrate derivative biosynthetic process"/>
    <property type="evidence" value="ECO:0007669"/>
    <property type="project" value="UniProtKB-ARBA"/>
</dbReference>
<dbReference type="RefSeq" id="WP_183341772.1">
    <property type="nucleotide sequence ID" value="NZ_JACHNU010000002.1"/>
</dbReference>
<evidence type="ECO:0000313" key="6">
    <source>
        <dbReference type="Proteomes" id="UP000585272"/>
    </source>
</evidence>
<evidence type="ECO:0000259" key="4">
    <source>
        <dbReference type="Pfam" id="PF13439"/>
    </source>
</evidence>
<reference evidence="5 6" key="1">
    <citation type="submission" date="2020-08" db="EMBL/GenBank/DDBJ databases">
        <title>Genomic Encyclopedia of Archaeal and Bacterial Type Strains, Phase II (KMG-II): from individual species to whole genera.</title>
        <authorList>
            <person name="Goeker M."/>
        </authorList>
    </citation>
    <scope>NUCLEOTIDE SEQUENCE [LARGE SCALE GENOMIC DNA]</scope>
    <source>
        <strain evidence="5 6">DSM 23288</strain>
    </source>
</reference>
<gene>
    <name evidence="5" type="ORF">BDZ31_002121</name>
</gene>
<dbReference type="Proteomes" id="UP000585272">
    <property type="component" value="Unassembled WGS sequence"/>
</dbReference>
<dbReference type="InterPro" id="IPR001296">
    <property type="entry name" value="Glyco_trans_1"/>
</dbReference>
<dbReference type="Pfam" id="PF00534">
    <property type="entry name" value="Glycos_transf_1"/>
    <property type="match status" value="1"/>
</dbReference>
<dbReference type="EMBL" id="JACHNU010000002">
    <property type="protein sequence ID" value="MBB4662535.1"/>
    <property type="molecule type" value="Genomic_DNA"/>
</dbReference>
<keyword evidence="1" id="KW-0328">Glycosyltransferase</keyword>
<dbReference type="Pfam" id="PF13439">
    <property type="entry name" value="Glyco_transf_4"/>
    <property type="match status" value="1"/>
</dbReference>
<evidence type="ECO:0000313" key="5">
    <source>
        <dbReference type="EMBL" id="MBB4662535.1"/>
    </source>
</evidence>
<dbReference type="AlphaFoldDB" id="A0A840IDW2"/>
<dbReference type="InterPro" id="IPR050194">
    <property type="entry name" value="Glycosyltransferase_grp1"/>
</dbReference>
<organism evidence="5 6">
    <name type="scientific">Conexibacter arvalis</name>
    <dbReference type="NCBI Taxonomy" id="912552"/>
    <lineage>
        <taxon>Bacteria</taxon>
        <taxon>Bacillati</taxon>
        <taxon>Actinomycetota</taxon>
        <taxon>Thermoleophilia</taxon>
        <taxon>Solirubrobacterales</taxon>
        <taxon>Conexibacteraceae</taxon>
        <taxon>Conexibacter</taxon>
    </lineage>
</organism>
<comment type="caution">
    <text evidence="5">The sequence shown here is derived from an EMBL/GenBank/DDBJ whole genome shotgun (WGS) entry which is preliminary data.</text>
</comment>
<keyword evidence="2 5" id="KW-0808">Transferase</keyword>
<dbReference type="PANTHER" id="PTHR45947">
    <property type="entry name" value="SULFOQUINOVOSYL TRANSFERASE SQD2"/>
    <property type="match status" value="1"/>
</dbReference>
<dbReference type="InterPro" id="IPR028098">
    <property type="entry name" value="Glyco_trans_4-like_N"/>
</dbReference>
<sequence>MATTVPATPDPADAAPPRRAVIASAFFPRGGSAHVIRGLARALPDHGWATAVVSGSAAGAGDAERFYAGLDVHPVDLATAGLLASFEDRPGAPDAVFAALDEAAAERHAATWAQALERAGARDADLLHLNHLTPLHAAAARIAPRTPVVTHLHGTELLMLERIDAGAPASWTHAAAWATRMRTWARAATLTVVPAARQVERARRLLGLPAGRVVAVPNGTDLARFARADAPTDRRAFWRRHLVERPRGWRPGGEEGSVAYAEADLTAIDGGGPLLLYVGRFTEVKRIGLLIRAFAAAQRRTRARPALVLVGGHPGEWEGEHPLEAIADSGARDVFLAGWQDQEELPAFLAAGDAIVLPSVREQFGQVLVEGMACGLPAVAADALGPAEIVRDGETGWLIAPDDREALEAALVEVVDDAAERRRRGAAAHADVVRRFGRDAAAARIAATYAAACGGHAVPSGTPAAVSG</sequence>
<feature type="domain" description="Glycosyl transferase family 1" evidence="3">
    <location>
        <begin position="267"/>
        <end position="428"/>
    </location>
</feature>
<dbReference type="Gene3D" id="3.40.50.2000">
    <property type="entry name" value="Glycogen Phosphorylase B"/>
    <property type="match status" value="2"/>
</dbReference>